<proteinExistence type="predicted"/>
<evidence type="ECO:0000313" key="2">
    <source>
        <dbReference type="Proteomes" id="UP001145353"/>
    </source>
</evidence>
<dbReference type="Proteomes" id="UP001145353">
    <property type="component" value="Unassembled WGS sequence"/>
</dbReference>
<evidence type="ECO:0000313" key="1">
    <source>
        <dbReference type="EMBL" id="MCT8504015.1"/>
    </source>
</evidence>
<reference evidence="1" key="2">
    <citation type="journal article" date="2022" name="Syst. Appl. Microbiol.">
        <title>Chromohalobacter moromii sp. nov., a moderately halophilic bacterium isolated from lupine-based moromi fermentation.</title>
        <authorList>
            <person name="Lulf R.H."/>
            <person name="Hilgarth M."/>
            <person name="Ehrmann M.A."/>
        </authorList>
    </citation>
    <scope>NUCLEOTIDE SEQUENCE</scope>
    <source>
        <strain evidence="1">TMW 2.2304</strain>
    </source>
</reference>
<organism evidence="1 2">
    <name type="scientific">Chromohalobacter moromii</name>
    <dbReference type="NCBI Taxonomy" id="2860329"/>
    <lineage>
        <taxon>Bacteria</taxon>
        <taxon>Pseudomonadati</taxon>
        <taxon>Pseudomonadota</taxon>
        <taxon>Gammaproteobacteria</taxon>
        <taxon>Oceanospirillales</taxon>
        <taxon>Halomonadaceae</taxon>
        <taxon>Chromohalobacter</taxon>
    </lineage>
</organism>
<keyword evidence="2" id="KW-1185">Reference proteome</keyword>
<dbReference type="AlphaFoldDB" id="A0A9X3B2C5"/>
<sequence>MLLNWNPIGLLYRGITAGLSKLGIEVPDKFTSLGNAIVDGLIGGLTSKLAALKDKGTGIASSVKGWFAGVLDINSPSRVFAQLGGHTVDGLNVGLDA</sequence>
<reference evidence="1" key="1">
    <citation type="submission" date="2021-07" db="EMBL/GenBank/DDBJ databases">
        <authorList>
            <person name="Luelf R.H."/>
        </authorList>
    </citation>
    <scope>NUCLEOTIDE SEQUENCE</scope>
    <source>
        <strain evidence="1">TMW 2.2304</strain>
    </source>
</reference>
<accession>A0A9X3B2C5</accession>
<name>A0A9X3B2C5_9GAMM</name>
<dbReference type="RefSeq" id="WP_247639469.1">
    <property type="nucleotide sequence ID" value="NZ_JAHXCZ010000001.1"/>
</dbReference>
<comment type="caution">
    <text evidence="1">The sequence shown here is derived from an EMBL/GenBank/DDBJ whole genome shotgun (WGS) entry which is preliminary data.</text>
</comment>
<gene>
    <name evidence="1" type="ORF">KZO87_01310</name>
</gene>
<protein>
    <submittedName>
        <fullName evidence="1">Uncharacterized protein</fullName>
    </submittedName>
</protein>
<dbReference type="EMBL" id="JAHXDE010000001">
    <property type="protein sequence ID" value="MCT8504015.1"/>
    <property type="molecule type" value="Genomic_DNA"/>
</dbReference>